<dbReference type="Gene3D" id="3.40.50.620">
    <property type="entry name" value="HUPs"/>
    <property type="match status" value="1"/>
</dbReference>
<dbReference type="PIRSF" id="PIRSF006276">
    <property type="entry name" value="UspA"/>
    <property type="match status" value="1"/>
</dbReference>
<dbReference type="InterPro" id="IPR014729">
    <property type="entry name" value="Rossmann-like_a/b/a_fold"/>
</dbReference>
<sequence>MDKMAHKYTQILVAIDGSNGAEVALKRAIESVKHNQGVKLDILRVLDLNSLEYGGAGIALDGERIYKIEQANEDYLLKLKERLLKNNEIDSDKINVHLRFGNPKVVILDFQKEYQNDLIIVGSTGKNFIERLVVGSVASYIIRNADCDVLMARTNFQKKE</sequence>
<dbReference type="EMBL" id="AZEH01000020">
    <property type="protein sequence ID" value="KRL05783.1"/>
    <property type="molecule type" value="Genomic_DNA"/>
</dbReference>
<evidence type="ECO:0000256" key="2">
    <source>
        <dbReference type="PIRNR" id="PIRNR006276"/>
    </source>
</evidence>
<dbReference type="PRINTS" id="PR01438">
    <property type="entry name" value="UNVRSLSTRESS"/>
</dbReference>
<dbReference type="AlphaFoldDB" id="A0A0R1MC62"/>
<comment type="subcellular location">
    <subcellularLocation>
        <location evidence="2">Cytoplasm</location>
    </subcellularLocation>
</comment>
<dbReference type="InterPro" id="IPR006015">
    <property type="entry name" value="Universal_stress_UspA"/>
</dbReference>
<proteinExistence type="inferred from homology"/>
<gene>
    <name evidence="4" type="ORF">FD46_GL000539</name>
</gene>
<dbReference type="PANTHER" id="PTHR46268:SF6">
    <property type="entry name" value="UNIVERSAL STRESS PROTEIN UP12"/>
    <property type="match status" value="1"/>
</dbReference>
<dbReference type="CDD" id="cd00293">
    <property type="entry name" value="USP-like"/>
    <property type="match status" value="1"/>
</dbReference>
<dbReference type="Pfam" id="PF00582">
    <property type="entry name" value="Usp"/>
    <property type="match status" value="1"/>
</dbReference>
<evidence type="ECO:0000313" key="4">
    <source>
        <dbReference type="EMBL" id="KRL05783.1"/>
    </source>
</evidence>
<organism evidence="4 5">
    <name type="scientific">Liquorilactobacillus oeni DSM 19972</name>
    <dbReference type="NCBI Taxonomy" id="1423777"/>
    <lineage>
        <taxon>Bacteria</taxon>
        <taxon>Bacillati</taxon>
        <taxon>Bacillota</taxon>
        <taxon>Bacilli</taxon>
        <taxon>Lactobacillales</taxon>
        <taxon>Lactobacillaceae</taxon>
        <taxon>Liquorilactobacillus</taxon>
    </lineage>
</organism>
<protein>
    <recommendedName>
        <fullName evidence="2">Universal stress protein</fullName>
    </recommendedName>
</protein>
<reference evidence="4 5" key="1">
    <citation type="journal article" date="2015" name="Genome Announc.">
        <title>Expanding the biotechnology potential of lactobacilli through comparative genomics of 213 strains and associated genera.</title>
        <authorList>
            <person name="Sun Z."/>
            <person name="Harris H.M."/>
            <person name="McCann A."/>
            <person name="Guo C."/>
            <person name="Argimon S."/>
            <person name="Zhang W."/>
            <person name="Yang X."/>
            <person name="Jeffery I.B."/>
            <person name="Cooney J.C."/>
            <person name="Kagawa T.F."/>
            <person name="Liu W."/>
            <person name="Song Y."/>
            <person name="Salvetti E."/>
            <person name="Wrobel A."/>
            <person name="Rasinkangas P."/>
            <person name="Parkhill J."/>
            <person name="Rea M.C."/>
            <person name="O'Sullivan O."/>
            <person name="Ritari J."/>
            <person name="Douillard F.P."/>
            <person name="Paul Ross R."/>
            <person name="Yang R."/>
            <person name="Briner A.E."/>
            <person name="Felis G.E."/>
            <person name="de Vos W.M."/>
            <person name="Barrangou R."/>
            <person name="Klaenhammer T.R."/>
            <person name="Caufield P.W."/>
            <person name="Cui Y."/>
            <person name="Zhang H."/>
            <person name="O'Toole P.W."/>
        </authorList>
    </citation>
    <scope>NUCLEOTIDE SEQUENCE [LARGE SCALE GENOMIC DNA]</scope>
    <source>
        <strain evidence="4 5">DSM 19972</strain>
    </source>
</reference>
<dbReference type="InterPro" id="IPR006016">
    <property type="entry name" value="UspA"/>
</dbReference>
<comment type="caution">
    <text evidence="4">The sequence shown here is derived from an EMBL/GenBank/DDBJ whole genome shotgun (WGS) entry which is preliminary data.</text>
</comment>
<dbReference type="PANTHER" id="PTHR46268">
    <property type="entry name" value="STRESS RESPONSE PROTEIN NHAX"/>
    <property type="match status" value="1"/>
</dbReference>
<dbReference type="PATRIC" id="fig|1423777.3.peg.558"/>
<evidence type="ECO:0000259" key="3">
    <source>
        <dbReference type="Pfam" id="PF00582"/>
    </source>
</evidence>
<evidence type="ECO:0000256" key="1">
    <source>
        <dbReference type="ARBA" id="ARBA00008791"/>
    </source>
</evidence>
<name>A0A0R1MC62_9LACO</name>
<evidence type="ECO:0000313" key="5">
    <source>
        <dbReference type="Proteomes" id="UP000051686"/>
    </source>
</evidence>
<dbReference type="GO" id="GO:0005737">
    <property type="term" value="C:cytoplasm"/>
    <property type="evidence" value="ECO:0007669"/>
    <property type="project" value="UniProtKB-SubCell"/>
</dbReference>
<dbReference type="STRING" id="1423777.FD46_GL000539"/>
<feature type="domain" description="UspA" evidence="3">
    <location>
        <begin position="8"/>
        <end position="153"/>
    </location>
</feature>
<keyword evidence="2" id="KW-0963">Cytoplasm</keyword>
<accession>A0A0R1MC62</accession>
<dbReference type="Proteomes" id="UP000051686">
    <property type="component" value="Unassembled WGS sequence"/>
</dbReference>
<dbReference type="SUPFAM" id="SSF52402">
    <property type="entry name" value="Adenine nucleotide alpha hydrolases-like"/>
    <property type="match status" value="1"/>
</dbReference>
<keyword evidence="5" id="KW-1185">Reference proteome</keyword>
<comment type="similarity">
    <text evidence="1 2">Belongs to the universal stress protein A family.</text>
</comment>